<evidence type="ECO:0000256" key="6">
    <source>
        <dbReference type="SAM" id="Phobius"/>
    </source>
</evidence>
<dbReference type="PROSITE" id="PS50111">
    <property type="entry name" value="CHEMOTAXIS_TRANSDUC_2"/>
    <property type="match status" value="1"/>
</dbReference>
<comment type="similarity">
    <text evidence="3">Belongs to the methyl-accepting chemotaxis (MCP) protein family.</text>
</comment>
<evidence type="ECO:0000256" key="3">
    <source>
        <dbReference type="ARBA" id="ARBA00029447"/>
    </source>
</evidence>
<evidence type="ECO:0000259" key="8">
    <source>
        <dbReference type="PROSITE" id="PS50111"/>
    </source>
</evidence>
<keyword evidence="11" id="KW-1185">Reference proteome</keyword>
<protein>
    <submittedName>
        <fullName evidence="10">Methyl-accepting chemotaxis protein</fullName>
    </submittedName>
</protein>
<feature type="chain" id="PRO_5045487483" evidence="7">
    <location>
        <begin position="19"/>
        <end position="776"/>
    </location>
</feature>
<dbReference type="SUPFAM" id="SSF58104">
    <property type="entry name" value="Methyl-accepting chemotaxis protein (MCP) signaling domain"/>
    <property type="match status" value="1"/>
</dbReference>
<dbReference type="InterPro" id="IPR004089">
    <property type="entry name" value="MCPsignal_dom"/>
</dbReference>
<reference evidence="10" key="1">
    <citation type="submission" date="2023-07" db="EMBL/GenBank/DDBJ databases">
        <title>Gilvimarinus algae sp. nov., isolated from the surface of Kelp.</title>
        <authorList>
            <person name="Sun Y.Y."/>
            <person name="Gong Y."/>
            <person name="Du Z.J."/>
        </authorList>
    </citation>
    <scope>NUCLEOTIDE SEQUENCE</scope>
    <source>
        <strain evidence="10">SDUM040014</strain>
    </source>
</reference>
<accession>A0ABT8T947</accession>
<comment type="caution">
    <text evidence="10">The sequence shown here is derived from an EMBL/GenBank/DDBJ whole genome shotgun (WGS) entry which is preliminary data.</text>
</comment>
<feature type="coiled-coil region" evidence="5">
    <location>
        <begin position="540"/>
        <end position="567"/>
    </location>
</feature>
<keyword evidence="6" id="KW-1133">Transmembrane helix</keyword>
<dbReference type="PANTHER" id="PTHR32089:SF70">
    <property type="entry name" value="ENERGY TAXIS MODULATING METHYL ACCEPTING SENSORY TRANSDUCER"/>
    <property type="match status" value="1"/>
</dbReference>
<feature type="signal peptide" evidence="7">
    <location>
        <begin position="1"/>
        <end position="18"/>
    </location>
</feature>
<dbReference type="EMBL" id="JAULRT010000027">
    <property type="protein sequence ID" value="MDO3380662.1"/>
    <property type="molecule type" value="Genomic_DNA"/>
</dbReference>
<feature type="transmembrane region" description="Helical" evidence="6">
    <location>
        <begin position="422"/>
        <end position="444"/>
    </location>
</feature>
<dbReference type="Proteomes" id="UP001168380">
    <property type="component" value="Unassembled WGS sequence"/>
</dbReference>
<name>A0ABT8T947_9GAMM</name>
<feature type="domain" description="Methyl-accepting transducer" evidence="8">
    <location>
        <begin position="504"/>
        <end position="740"/>
    </location>
</feature>
<sequence>MKISTRLMLGAIALTAVAVVGSSGTTGALALRDSSGAIEHTLKSQFHATATAREAAIRSTLNGYQDLLASLAQGRMTQEALYGFVRPFDSYRYEVGITDKDALSAELTGWYQNNFAPVYTRKSAGDRPSVTQWLEQMSYEAQLIQHFYLQTNPGWPDTLASMSDRSDATIYGQQHRKYHTSFNDIVQRFGFSDLMLIDHPRKRVIYSASKGPQLGTSLTRGPFKSSQLARLAEALEKNPDRFALSAFEPAEFSYGELSLFIGIGVYHSAHSPDRPVGYLVAQIPASRFTRILSGGGQWREMGLGDTGDVYLTSPQGVLVTDLRARSENPTAFYQQLEAAGYQSETREIRRKENAAGWLRPDTQPVRAALNGGSGADMATDYLGRDVYTAWEPVNIGGATYALVVQQAPDEVFAALNQLRGKVATSIAVATFVLIALAAVAAFFFSRYLAGPMVRLAGEIQTAAQTRNLATHFNASRSDEVGDISRSLNKLFGVLRETLASVIEATEHSASTAEQNAATSASCRADAQQQRREMTQVDDAITRFETALEDMRRQLETTAEQMRDASQVARTGKHQMGDVVDQVSRLQGQITHSGESMQALTSAADDIVAVVDTIKGVAEQTNLLALNAAIEAARAGEHGRGFAVVADEVRRLSANTHDATGEIQQLIDRLRQTVSSTASGLVTEQESAAQCVAFSSAAQSSLQNIQHTVQSMESVIAGIAGLSAEECQRAHHSRESLAKVLATVEHTDASIARLAESANQQRDLARDTLQATRQISL</sequence>
<comment type="subcellular location">
    <subcellularLocation>
        <location evidence="1">Membrane</location>
    </subcellularLocation>
</comment>
<evidence type="ECO:0000256" key="1">
    <source>
        <dbReference type="ARBA" id="ARBA00004370"/>
    </source>
</evidence>
<keyword evidence="5" id="KW-0175">Coiled coil</keyword>
<feature type="domain" description="HAMP" evidence="9">
    <location>
        <begin position="446"/>
        <end position="499"/>
    </location>
</feature>
<evidence type="ECO:0000259" key="9">
    <source>
        <dbReference type="PROSITE" id="PS50885"/>
    </source>
</evidence>
<proteinExistence type="inferred from homology"/>
<dbReference type="Gene3D" id="1.10.287.950">
    <property type="entry name" value="Methyl-accepting chemotaxis protein"/>
    <property type="match status" value="1"/>
</dbReference>
<evidence type="ECO:0000256" key="4">
    <source>
        <dbReference type="PROSITE-ProRule" id="PRU00284"/>
    </source>
</evidence>
<dbReference type="Pfam" id="PF00015">
    <property type="entry name" value="MCPsignal"/>
    <property type="match status" value="1"/>
</dbReference>
<gene>
    <name evidence="10" type="ORF">QWI16_00670</name>
</gene>
<evidence type="ECO:0000313" key="11">
    <source>
        <dbReference type="Proteomes" id="UP001168380"/>
    </source>
</evidence>
<keyword evidence="2 4" id="KW-0807">Transducer</keyword>
<evidence type="ECO:0000256" key="2">
    <source>
        <dbReference type="ARBA" id="ARBA00023224"/>
    </source>
</evidence>
<dbReference type="InterPro" id="IPR003660">
    <property type="entry name" value="HAMP_dom"/>
</dbReference>
<evidence type="ECO:0000256" key="7">
    <source>
        <dbReference type="SAM" id="SignalP"/>
    </source>
</evidence>
<keyword evidence="7" id="KW-0732">Signal</keyword>
<evidence type="ECO:0000313" key="10">
    <source>
        <dbReference type="EMBL" id="MDO3380662.1"/>
    </source>
</evidence>
<dbReference type="PANTHER" id="PTHR32089">
    <property type="entry name" value="METHYL-ACCEPTING CHEMOTAXIS PROTEIN MCPB"/>
    <property type="match status" value="1"/>
</dbReference>
<dbReference type="SMART" id="SM00283">
    <property type="entry name" value="MA"/>
    <property type="match status" value="1"/>
</dbReference>
<keyword evidence="6" id="KW-0472">Membrane</keyword>
<organism evidence="10 11">
    <name type="scientific">Gilvimarinus algae</name>
    <dbReference type="NCBI Taxonomy" id="3058037"/>
    <lineage>
        <taxon>Bacteria</taxon>
        <taxon>Pseudomonadati</taxon>
        <taxon>Pseudomonadota</taxon>
        <taxon>Gammaproteobacteria</taxon>
        <taxon>Cellvibrionales</taxon>
        <taxon>Cellvibrionaceae</taxon>
        <taxon>Gilvimarinus</taxon>
    </lineage>
</organism>
<dbReference type="Gene3D" id="6.10.340.10">
    <property type="match status" value="1"/>
</dbReference>
<evidence type="ECO:0000256" key="5">
    <source>
        <dbReference type="SAM" id="Coils"/>
    </source>
</evidence>
<dbReference type="RefSeq" id="WP_302710785.1">
    <property type="nucleotide sequence ID" value="NZ_JAULRT010000027.1"/>
</dbReference>
<dbReference type="PROSITE" id="PS50885">
    <property type="entry name" value="HAMP"/>
    <property type="match status" value="1"/>
</dbReference>
<keyword evidence="6" id="KW-0812">Transmembrane</keyword>